<accession>A0AAD5V6X2</accession>
<reference evidence="3" key="1">
    <citation type="submission" date="2022-07" db="EMBL/GenBank/DDBJ databases">
        <title>Genome Sequence of Physisporinus lineatus.</title>
        <authorList>
            <person name="Buettner E."/>
        </authorList>
    </citation>
    <scope>NUCLEOTIDE SEQUENCE</scope>
    <source>
        <strain evidence="3">VT162</strain>
    </source>
</reference>
<dbReference type="Proteomes" id="UP001212997">
    <property type="component" value="Unassembled WGS sequence"/>
</dbReference>
<protein>
    <submittedName>
        <fullName evidence="3">Uncharacterized protein</fullName>
    </submittedName>
</protein>
<comment type="caution">
    <text evidence="3">The sequence shown here is derived from an EMBL/GenBank/DDBJ whole genome shotgun (WGS) entry which is preliminary data.</text>
</comment>
<evidence type="ECO:0000313" key="4">
    <source>
        <dbReference type="Proteomes" id="UP001212997"/>
    </source>
</evidence>
<gene>
    <name evidence="3" type="ORF">NLI96_g4543</name>
</gene>
<feature type="chain" id="PRO_5042175302" evidence="2">
    <location>
        <begin position="22"/>
        <end position="303"/>
    </location>
</feature>
<evidence type="ECO:0000256" key="1">
    <source>
        <dbReference type="SAM" id="MobiDB-lite"/>
    </source>
</evidence>
<name>A0AAD5V6X2_9APHY</name>
<keyword evidence="4" id="KW-1185">Reference proteome</keyword>
<evidence type="ECO:0000313" key="3">
    <source>
        <dbReference type="EMBL" id="KAJ3486018.1"/>
    </source>
</evidence>
<feature type="region of interest" description="Disordered" evidence="1">
    <location>
        <begin position="45"/>
        <end position="93"/>
    </location>
</feature>
<dbReference type="AlphaFoldDB" id="A0AAD5V6X2"/>
<proteinExistence type="predicted"/>
<keyword evidence="2" id="KW-0732">Signal</keyword>
<evidence type="ECO:0000256" key="2">
    <source>
        <dbReference type="SAM" id="SignalP"/>
    </source>
</evidence>
<feature type="signal peptide" evidence="2">
    <location>
        <begin position="1"/>
        <end position="21"/>
    </location>
</feature>
<dbReference type="EMBL" id="JANAWD010000134">
    <property type="protein sequence ID" value="KAJ3486018.1"/>
    <property type="molecule type" value="Genomic_DNA"/>
</dbReference>
<organism evidence="3 4">
    <name type="scientific">Meripilus lineatus</name>
    <dbReference type="NCBI Taxonomy" id="2056292"/>
    <lineage>
        <taxon>Eukaryota</taxon>
        <taxon>Fungi</taxon>
        <taxon>Dikarya</taxon>
        <taxon>Basidiomycota</taxon>
        <taxon>Agaricomycotina</taxon>
        <taxon>Agaricomycetes</taxon>
        <taxon>Polyporales</taxon>
        <taxon>Meripilaceae</taxon>
        <taxon>Meripilus</taxon>
    </lineage>
</organism>
<sequence>MPSFLAIVALGLAALSPIANAGTLTSRQQLTELSPYDTQLLSARSPESFSLPVPRTNAERLRRGLGPAPPKRRNHLSRLQARESPTPCTPTPGVISVQITGGQAGFLSKTLDTSGKYKFTTVEADALQVAASCSNPRTLTTLVCTFHPSGMYPKLQMLTVCLIPSSQNGSPTFPDLGLVEGVQNSITNSGPAIPSRDLAAGSFHYVFVGATVHTEPGAIGLPGANSISTAIQNNNLAVESSVWTLGDNGVVTPAWVNSDGTVAAQAILYISSTSTFTVVGDAQQYGNLFGVKPLATWTFLQGN</sequence>